<dbReference type="InterPro" id="IPR009839">
    <property type="entry name" value="SseB_N"/>
</dbReference>
<dbReference type="EMBL" id="VRSW01000001">
    <property type="protein sequence ID" value="TXK06206.1"/>
    <property type="molecule type" value="Genomic_DNA"/>
</dbReference>
<reference evidence="2 3" key="1">
    <citation type="submission" date="2019-08" db="EMBL/GenBank/DDBJ databases">
        <authorList>
            <person name="Dong K."/>
        </authorList>
    </citation>
    <scope>NUCLEOTIDE SEQUENCE [LARGE SCALE GENOMIC DNA]</scope>
    <source>
        <strain evidence="2 3">M4-8</strain>
    </source>
</reference>
<dbReference type="AlphaFoldDB" id="A0A5C8HQ15"/>
<evidence type="ECO:0000313" key="2">
    <source>
        <dbReference type="EMBL" id="TXK06206.1"/>
    </source>
</evidence>
<protein>
    <recommendedName>
        <fullName evidence="1">SseB protein N-terminal domain-containing protein</fullName>
    </recommendedName>
</protein>
<dbReference type="RefSeq" id="WP_147825015.1">
    <property type="nucleotide sequence ID" value="NZ_BAAARG010000001.1"/>
</dbReference>
<sequence>MTDASSPDLAALVAQAEAGTISHDELVDTFLSATIFVPSTDDPADGEISPVTINFDETDFLVVAATEFALQQTRDVATFAVPMSGRAIVGGMNPQLALLVNLDKGAFALPLGMLNEIRAQNPLG</sequence>
<dbReference type="Proteomes" id="UP000321196">
    <property type="component" value="Unassembled WGS sequence"/>
</dbReference>
<dbReference type="OrthoDB" id="5073554at2"/>
<gene>
    <name evidence="2" type="ORF">FVP60_04400</name>
</gene>
<proteinExistence type="predicted"/>
<feature type="domain" description="SseB protein N-terminal" evidence="1">
    <location>
        <begin position="10"/>
        <end position="103"/>
    </location>
</feature>
<evidence type="ECO:0000259" key="1">
    <source>
        <dbReference type="Pfam" id="PF07179"/>
    </source>
</evidence>
<dbReference type="Pfam" id="PF07179">
    <property type="entry name" value="SseB"/>
    <property type="match status" value="1"/>
</dbReference>
<comment type="caution">
    <text evidence="2">The sequence shown here is derived from an EMBL/GenBank/DDBJ whole genome shotgun (WGS) entry which is preliminary data.</text>
</comment>
<accession>A0A5C8HQ15</accession>
<name>A0A5C8HQ15_9MICO</name>
<keyword evidence="3" id="KW-1185">Reference proteome</keyword>
<organism evidence="2 3">
    <name type="scientific">Microbacterium mitrae</name>
    <dbReference type="NCBI Taxonomy" id="664640"/>
    <lineage>
        <taxon>Bacteria</taxon>
        <taxon>Bacillati</taxon>
        <taxon>Actinomycetota</taxon>
        <taxon>Actinomycetes</taxon>
        <taxon>Micrococcales</taxon>
        <taxon>Microbacteriaceae</taxon>
        <taxon>Microbacterium</taxon>
    </lineage>
</organism>
<evidence type="ECO:0000313" key="3">
    <source>
        <dbReference type="Proteomes" id="UP000321196"/>
    </source>
</evidence>